<organism evidence="2 3">
    <name type="scientific">Vicia faba</name>
    <name type="common">Broad bean</name>
    <name type="synonym">Faba vulgaris</name>
    <dbReference type="NCBI Taxonomy" id="3906"/>
    <lineage>
        <taxon>Eukaryota</taxon>
        <taxon>Viridiplantae</taxon>
        <taxon>Streptophyta</taxon>
        <taxon>Embryophyta</taxon>
        <taxon>Tracheophyta</taxon>
        <taxon>Spermatophyta</taxon>
        <taxon>Magnoliopsida</taxon>
        <taxon>eudicotyledons</taxon>
        <taxon>Gunneridae</taxon>
        <taxon>Pentapetalae</taxon>
        <taxon>rosids</taxon>
        <taxon>fabids</taxon>
        <taxon>Fabales</taxon>
        <taxon>Fabaceae</taxon>
        <taxon>Papilionoideae</taxon>
        <taxon>50 kb inversion clade</taxon>
        <taxon>NPAAA clade</taxon>
        <taxon>Hologalegina</taxon>
        <taxon>IRL clade</taxon>
        <taxon>Fabeae</taxon>
        <taxon>Vicia</taxon>
    </lineage>
</organism>
<accession>A0AAV0ZBE4</accession>
<gene>
    <name evidence="2" type="ORF">VFH_I180600</name>
</gene>
<dbReference type="AlphaFoldDB" id="A0AAV0ZBE4"/>
<evidence type="ECO:0000313" key="3">
    <source>
        <dbReference type="Proteomes" id="UP001157006"/>
    </source>
</evidence>
<proteinExistence type="predicted"/>
<evidence type="ECO:0000313" key="2">
    <source>
        <dbReference type="EMBL" id="CAI8595216.1"/>
    </source>
</evidence>
<name>A0AAV0ZBE4_VICFA</name>
<dbReference type="EMBL" id="OX451735">
    <property type="protein sequence ID" value="CAI8595216.1"/>
    <property type="molecule type" value="Genomic_DNA"/>
</dbReference>
<reference evidence="2 3" key="1">
    <citation type="submission" date="2023-01" db="EMBL/GenBank/DDBJ databases">
        <authorList>
            <person name="Kreplak J."/>
        </authorList>
    </citation>
    <scope>NUCLEOTIDE SEQUENCE [LARGE SCALE GENOMIC DNA]</scope>
</reference>
<evidence type="ECO:0000256" key="1">
    <source>
        <dbReference type="SAM" id="MobiDB-lite"/>
    </source>
</evidence>
<keyword evidence="3" id="KW-1185">Reference proteome</keyword>
<sequence length="201" mass="21723">MGCCRNSISSVNAVTSIAPSPIISDSFLFIDEDGTGVTSSGDFRRSPPLERRSLAAVFHALLRLSFHFNITSPSRIIPIPSSPAATPLFRHRRFNRPSSSAPAISDSISSVNAVTSIAPSPIISDSFPFFDEDGTSVTSSGDFRRSPPLERRPLADVFHALLRLSFHFNITSPSRIIPIPSSPSEVQRDENGDGEVVLDAD</sequence>
<feature type="compositionally biased region" description="Acidic residues" evidence="1">
    <location>
        <begin position="192"/>
        <end position="201"/>
    </location>
</feature>
<protein>
    <submittedName>
        <fullName evidence="2">Uncharacterized protein</fullName>
    </submittedName>
</protein>
<feature type="region of interest" description="Disordered" evidence="1">
    <location>
        <begin position="179"/>
        <end position="201"/>
    </location>
</feature>
<dbReference type="Proteomes" id="UP001157006">
    <property type="component" value="Chromosome 1S"/>
</dbReference>